<gene>
    <name evidence="7" type="primary">LOC102804038</name>
</gene>
<dbReference type="Pfam" id="PF09801">
    <property type="entry name" value="SYS1"/>
    <property type="match status" value="1"/>
</dbReference>
<sequence>MPYSTGRIIINVFTCLLFFYCAFYFTATVVFGAFRLQKFDGTIPFHYESFDDKFYQLVPFNQSAWTSQPFLSDIIALESTYFISTWVYIAYLDSWLWDYALTVTVIHCAIVCAVNVTFPLIWEWWVCVCIGLIFMMVVGESIKACVRQRKKGKFDLKKNESKA</sequence>
<keyword evidence="6" id="KW-1185">Reference proteome</keyword>
<keyword evidence="2 5" id="KW-0812">Transmembrane</keyword>
<evidence type="ECO:0000256" key="3">
    <source>
        <dbReference type="ARBA" id="ARBA00022989"/>
    </source>
</evidence>
<dbReference type="Proteomes" id="UP000694865">
    <property type="component" value="Unplaced"/>
</dbReference>
<evidence type="ECO:0000256" key="4">
    <source>
        <dbReference type="ARBA" id="ARBA00023136"/>
    </source>
</evidence>
<feature type="transmembrane region" description="Helical" evidence="5">
    <location>
        <begin position="70"/>
        <end position="89"/>
    </location>
</feature>
<organism evidence="6 7">
    <name type="scientific">Saccoglossus kowalevskii</name>
    <name type="common">Acorn worm</name>
    <dbReference type="NCBI Taxonomy" id="10224"/>
    <lineage>
        <taxon>Eukaryota</taxon>
        <taxon>Metazoa</taxon>
        <taxon>Hemichordata</taxon>
        <taxon>Enteropneusta</taxon>
        <taxon>Harrimaniidae</taxon>
        <taxon>Saccoglossus</taxon>
    </lineage>
</organism>
<evidence type="ECO:0000256" key="2">
    <source>
        <dbReference type="ARBA" id="ARBA00022692"/>
    </source>
</evidence>
<evidence type="ECO:0000256" key="1">
    <source>
        <dbReference type="ARBA" id="ARBA00004141"/>
    </source>
</evidence>
<name>A0ABM0M1B5_SACKO</name>
<evidence type="ECO:0000313" key="6">
    <source>
        <dbReference type="Proteomes" id="UP000694865"/>
    </source>
</evidence>
<proteinExistence type="predicted"/>
<dbReference type="InterPro" id="IPR019185">
    <property type="entry name" value="Integral_membrane_SYS1-rel"/>
</dbReference>
<feature type="transmembrane region" description="Helical" evidence="5">
    <location>
        <begin position="122"/>
        <end position="142"/>
    </location>
</feature>
<evidence type="ECO:0000313" key="7">
    <source>
        <dbReference type="RefSeq" id="XP_006813806.1"/>
    </source>
</evidence>
<dbReference type="RefSeq" id="XP_006813806.1">
    <property type="nucleotide sequence ID" value="XM_006813743.1"/>
</dbReference>
<feature type="transmembrane region" description="Helical" evidence="5">
    <location>
        <begin position="12"/>
        <end position="34"/>
    </location>
</feature>
<keyword evidence="3 5" id="KW-1133">Transmembrane helix</keyword>
<protein>
    <submittedName>
        <fullName evidence="7">Transmembrane protein 244-like</fullName>
    </submittedName>
</protein>
<evidence type="ECO:0000256" key="5">
    <source>
        <dbReference type="SAM" id="Phobius"/>
    </source>
</evidence>
<keyword evidence="4 5" id="KW-0472">Membrane</keyword>
<reference evidence="7" key="1">
    <citation type="submission" date="2025-08" db="UniProtKB">
        <authorList>
            <consortium name="RefSeq"/>
        </authorList>
    </citation>
    <scope>IDENTIFICATION</scope>
    <source>
        <tissue evidence="7">Testes</tissue>
    </source>
</reference>
<accession>A0ABM0M1B5</accession>
<dbReference type="GeneID" id="102804038"/>
<feature type="transmembrane region" description="Helical" evidence="5">
    <location>
        <begin position="96"/>
        <end position="116"/>
    </location>
</feature>
<comment type="subcellular location">
    <subcellularLocation>
        <location evidence="1">Membrane</location>
        <topology evidence="1">Multi-pass membrane protein</topology>
    </subcellularLocation>
</comment>